<dbReference type="AlphaFoldDB" id="A0A8C3BA42"/>
<sequence length="139" mass="15489">RACTERLHCNLGLLRSQLCQRYIQAAAPALLQQNQRKKSPGSMHLLAKDAQPPPATYSSHFSLSSLVMMGFCHFLTRCRSGGKIKCSSPVATQTPGQAELSRTEAKHQPRAIPANTARRFIYPCKQLPWTSRSKTRPMP</sequence>
<evidence type="ECO:0000313" key="3">
    <source>
        <dbReference type="Proteomes" id="UP000694556"/>
    </source>
</evidence>
<accession>A0A8C3BA42</accession>
<reference evidence="2" key="2">
    <citation type="submission" date="2025-08" db="UniProtKB">
        <authorList>
            <consortium name="Ensembl"/>
        </authorList>
    </citation>
    <scope>IDENTIFICATION</scope>
</reference>
<reference evidence="2" key="1">
    <citation type="submission" date="2018-09" db="EMBL/GenBank/DDBJ databases">
        <title>Common duck and Muscovy duck high density SNP chip.</title>
        <authorList>
            <person name="Vignal A."/>
            <person name="Thebault N."/>
            <person name="Warren W.C."/>
        </authorList>
    </citation>
    <scope>NUCLEOTIDE SEQUENCE [LARGE SCALE GENOMIC DNA]</scope>
</reference>
<dbReference type="Proteomes" id="UP000694556">
    <property type="component" value="Chromosome 5"/>
</dbReference>
<name>A0A8C3BA42_CAIMO</name>
<organism evidence="2 3">
    <name type="scientific">Cairina moschata</name>
    <name type="common">Muscovy duck</name>
    <dbReference type="NCBI Taxonomy" id="8855"/>
    <lineage>
        <taxon>Eukaryota</taxon>
        <taxon>Metazoa</taxon>
        <taxon>Chordata</taxon>
        <taxon>Craniata</taxon>
        <taxon>Vertebrata</taxon>
        <taxon>Euteleostomi</taxon>
        <taxon>Archelosauria</taxon>
        <taxon>Archosauria</taxon>
        <taxon>Dinosauria</taxon>
        <taxon>Saurischia</taxon>
        <taxon>Theropoda</taxon>
        <taxon>Coelurosauria</taxon>
        <taxon>Aves</taxon>
        <taxon>Neognathae</taxon>
        <taxon>Galloanserae</taxon>
        <taxon>Anseriformes</taxon>
        <taxon>Anatidae</taxon>
        <taxon>Anatinae</taxon>
        <taxon>Cairina</taxon>
    </lineage>
</organism>
<protein>
    <submittedName>
        <fullName evidence="2">Uncharacterized protein</fullName>
    </submittedName>
</protein>
<reference evidence="2" key="3">
    <citation type="submission" date="2025-09" db="UniProtKB">
        <authorList>
            <consortium name="Ensembl"/>
        </authorList>
    </citation>
    <scope>IDENTIFICATION</scope>
</reference>
<evidence type="ECO:0000313" key="2">
    <source>
        <dbReference type="Ensembl" id="ENSCMMP00000002309.1"/>
    </source>
</evidence>
<dbReference type="Ensembl" id="ENSCMMT00000002590.1">
    <property type="protein sequence ID" value="ENSCMMP00000002309.1"/>
    <property type="gene ID" value="ENSCMMG00000001502.1"/>
</dbReference>
<evidence type="ECO:0000256" key="1">
    <source>
        <dbReference type="SAM" id="MobiDB-lite"/>
    </source>
</evidence>
<proteinExistence type="predicted"/>
<keyword evidence="3" id="KW-1185">Reference proteome</keyword>
<feature type="region of interest" description="Disordered" evidence="1">
    <location>
        <begin position="89"/>
        <end position="110"/>
    </location>
</feature>